<dbReference type="Proteomes" id="UP000273145">
    <property type="component" value="Chromosome"/>
</dbReference>
<keyword evidence="3" id="KW-1185">Reference proteome</keyword>
<name>A0A3S8S0H6_9BACL</name>
<protein>
    <submittedName>
        <fullName evidence="2">DUF3987 domain-containing protein</fullName>
    </submittedName>
</protein>
<evidence type="ECO:0000313" key="2">
    <source>
        <dbReference type="EMBL" id="AZK48706.1"/>
    </source>
</evidence>
<dbReference type="EMBL" id="CP034248">
    <property type="protein sequence ID" value="AZK48706.1"/>
    <property type="molecule type" value="Genomic_DNA"/>
</dbReference>
<evidence type="ECO:0000259" key="1">
    <source>
        <dbReference type="Pfam" id="PF22763"/>
    </source>
</evidence>
<dbReference type="Pfam" id="PF22763">
    <property type="entry name" value="NrS1-1_pol-like_HBD"/>
    <property type="match status" value="1"/>
</dbReference>
<dbReference type="OrthoDB" id="6272730at2"/>
<evidence type="ECO:0000313" key="3">
    <source>
        <dbReference type="Proteomes" id="UP000273145"/>
    </source>
</evidence>
<dbReference type="AlphaFoldDB" id="A0A3S8S0H6"/>
<dbReference type="KEGG" id="plen:EIM92_23060"/>
<dbReference type="Pfam" id="PF13148">
    <property type="entry name" value="DUF3987"/>
    <property type="match status" value="1"/>
</dbReference>
<sequence length="746" mass="84185">MLFEKIPSELKDIPQWVLWKLEQRRPGAKPTKVPYSSTGQHASVNDPSTWSTFEEVITAFRDNKAYSGIGFVLTKNQSDHSIVVIDIDGCVKNGRLDDEARDIISRFDSYTERSQSGEGIHIVIRGSKPGERSRTRNIEIYDELRFIVFTGDHVNGTPSHIEERQPELINLYNHLFPAQTPLHEVEPVKEPNLEDETVLRLAKKAKNGARFEILYSGKWSAYNSQSEAEQALCNMLAFYTKNPEQIDRLFRDSGLMRDKWNRDDYRERTISKALEGVVVQYNNPSNSRKLNNNIPQPGEFDETEFDFIFNPRPEFDGKLGEAALYGLAGEIVRFIDPHTEADPAAVLINFLTMYGNMIGDSAHFVVSGGKHHMRLFAVLVGATFRGKKGTSLDPVLKLMNAVDVEFNIRKKSGLSSGEGLIYSVRDQVIESRPVMEGKGKDKRPTGEYEDVITDPGVEDKRLLVIESEFGSVLNVLRREGNTLSAIIRNAWDGSGELRTLTKNPMQASRSHISILGHITPEELRKLLTGNEIHNGFVNRFLWLYVQQSKSLPSGGEFHKLDVEPIVNRIKEACDYAMNGMPLDDNGDPFPMERDEAANQLWERIYEPLQRDATGIIGASTSRVIPYVMRLACIYALLDLSNIVRIEHLRAALALWDYCYKSVVFIFGEQELTNDPIISKILTRLKGQPEGLSLTDINDLFKGTVKSDELQSAVKKMQDNGLITVKTIPGRGRPKRLIELNQSSEIA</sequence>
<dbReference type="InterPro" id="IPR025048">
    <property type="entry name" value="DUF3987"/>
</dbReference>
<feature type="domain" description="NrS-1 polymerase-like HBD" evidence="1">
    <location>
        <begin position="225"/>
        <end position="282"/>
    </location>
</feature>
<reference evidence="2 3" key="1">
    <citation type="submission" date="2018-11" db="EMBL/GenBank/DDBJ databases">
        <title>Genome sequencing of Paenibacillus lentus DSM25539(T).</title>
        <authorList>
            <person name="Kook J.-K."/>
            <person name="Park S.-N."/>
            <person name="Lim Y.K."/>
        </authorList>
    </citation>
    <scope>NUCLEOTIDE SEQUENCE [LARGE SCALE GENOMIC DNA]</scope>
    <source>
        <strain evidence="2 3">DSM 25539</strain>
    </source>
</reference>
<dbReference type="InterPro" id="IPR054468">
    <property type="entry name" value="NrSPol-like_HBD"/>
</dbReference>
<proteinExistence type="predicted"/>
<dbReference type="RefSeq" id="WP_125084856.1">
    <property type="nucleotide sequence ID" value="NZ_CP034248.1"/>
</dbReference>
<organism evidence="2 3">
    <name type="scientific">Paenibacillus lentus</name>
    <dbReference type="NCBI Taxonomy" id="1338368"/>
    <lineage>
        <taxon>Bacteria</taxon>
        <taxon>Bacillati</taxon>
        <taxon>Bacillota</taxon>
        <taxon>Bacilli</taxon>
        <taxon>Bacillales</taxon>
        <taxon>Paenibacillaceae</taxon>
        <taxon>Paenibacillus</taxon>
    </lineage>
</organism>
<gene>
    <name evidence="2" type="ORF">EIM92_23060</name>
</gene>
<accession>A0A3S8S0H6</accession>